<evidence type="ECO:0000313" key="4">
    <source>
        <dbReference type="Proteomes" id="UP001501126"/>
    </source>
</evidence>
<organism evidence="3 4">
    <name type="scientific">Wandonia haliotis</name>
    <dbReference type="NCBI Taxonomy" id="574963"/>
    <lineage>
        <taxon>Bacteria</taxon>
        <taxon>Pseudomonadati</taxon>
        <taxon>Bacteroidota</taxon>
        <taxon>Flavobacteriia</taxon>
        <taxon>Flavobacteriales</taxon>
        <taxon>Crocinitomicaceae</taxon>
        <taxon>Wandonia</taxon>
    </lineage>
</organism>
<dbReference type="RefSeq" id="WP_343787434.1">
    <property type="nucleotide sequence ID" value="NZ_BAAAFH010000011.1"/>
</dbReference>
<keyword evidence="4" id="KW-1185">Reference proteome</keyword>
<name>A0ABP3Y7T0_9FLAO</name>
<dbReference type="Gene3D" id="3.30.10.20">
    <property type="match status" value="1"/>
</dbReference>
<feature type="domain" description="PASTA" evidence="2">
    <location>
        <begin position="325"/>
        <end position="391"/>
    </location>
</feature>
<evidence type="ECO:0000259" key="2">
    <source>
        <dbReference type="PROSITE" id="PS51178"/>
    </source>
</evidence>
<gene>
    <name evidence="3" type="ORF">GCM10009118_20960</name>
</gene>
<accession>A0ABP3Y7T0</accession>
<dbReference type="CDD" id="cd06577">
    <property type="entry name" value="PASTA_pknB"/>
    <property type="match status" value="1"/>
</dbReference>
<protein>
    <recommendedName>
        <fullName evidence="2">PASTA domain-containing protein</fullName>
    </recommendedName>
</protein>
<dbReference type="Proteomes" id="UP001501126">
    <property type="component" value="Unassembled WGS sequence"/>
</dbReference>
<dbReference type="InterPro" id="IPR005543">
    <property type="entry name" value="PASTA_dom"/>
</dbReference>
<dbReference type="SMART" id="SM00740">
    <property type="entry name" value="PASTA"/>
    <property type="match status" value="1"/>
</dbReference>
<dbReference type="Pfam" id="PF03793">
    <property type="entry name" value="PASTA"/>
    <property type="match status" value="1"/>
</dbReference>
<dbReference type="PROSITE" id="PS51178">
    <property type="entry name" value="PASTA"/>
    <property type="match status" value="1"/>
</dbReference>
<sequence length="393" mass="44400">MITFKYISFTIKLNDAQNAPVNDLALFVQYFNFSEQKWINIYRSIVSNGTFFCRGTVSSTLKDRQPFLEAIQKGLMLPIRIVPTQKIYDSKQKEIIGMTFDHFYNPENDILEFDFGSMWLMPENSIEKYATYHDFVTIASLYPPELTSVKENTDDIPIRSIDGQYEEQLNECTTNLQTVTSQYEKLYSTHQTLMRSNQATLILNEELEGQLSSLKNDLRDQELQIQKLQDTIATLSAEENPTEGNKLIPINSLYSNILGQVETVNKSTENSAFKLSNLSLKLKAIIQKDGDNLSASLLDSSLSDTINGNSISELSFEITPTQNQNPATTKIPELSGLTETAVRRVLQSIGLRLNPVYQQNLNVVHGSAFKQSPEPGTTIQPNQLVTVIFSKHE</sequence>
<evidence type="ECO:0000256" key="1">
    <source>
        <dbReference type="SAM" id="Coils"/>
    </source>
</evidence>
<reference evidence="4" key="1">
    <citation type="journal article" date="2019" name="Int. J. Syst. Evol. Microbiol.">
        <title>The Global Catalogue of Microorganisms (GCM) 10K type strain sequencing project: providing services to taxonomists for standard genome sequencing and annotation.</title>
        <authorList>
            <consortium name="The Broad Institute Genomics Platform"/>
            <consortium name="The Broad Institute Genome Sequencing Center for Infectious Disease"/>
            <person name="Wu L."/>
            <person name="Ma J."/>
        </authorList>
    </citation>
    <scope>NUCLEOTIDE SEQUENCE [LARGE SCALE GENOMIC DNA]</scope>
    <source>
        <strain evidence="4">JCM 16083</strain>
    </source>
</reference>
<proteinExistence type="predicted"/>
<evidence type="ECO:0000313" key="3">
    <source>
        <dbReference type="EMBL" id="GAA0875687.1"/>
    </source>
</evidence>
<dbReference type="EMBL" id="BAAAFH010000011">
    <property type="protein sequence ID" value="GAA0875687.1"/>
    <property type="molecule type" value="Genomic_DNA"/>
</dbReference>
<feature type="coiled-coil region" evidence="1">
    <location>
        <begin position="197"/>
        <end position="238"/>
    </location>
</feature>
<keyword evidence="1" id="KW-0175">Coiled coil</keyword>
<comment type="caution">
    <text evidence="3">The sequence shown here is derived from an EMBL/GenBank/DDBJ whole genome shotgun (WGS) entry which is preliminary data.</text>
</comment>